<comment type="caution">
    <text evidence="14">The sequence shown here is derived from an EMBL/GenBank/DDBJ whole genome shotgun (WGS) entry which is preliminary data.</text>
</comment>
<keyword evidence="15" id="KW-1185">Reference proteome</keyword>
<dbReference type="InterPro" id="IPR023170">
    <property type="entry name" value="HhH_base_excis_C"/>
</dbReference>
<evidence type="ECO:0000256" key="8">
    <source>
        <dbReference type="ARBA" id="ARBA00023242"/>
    </source>
</evidence>
<feature type="region of interest" description="Disordered" evidence="12">
    <location>
        <begin position="1"/>
        <end position="41"/>
    </location>
</feature>
<dbReference type="GO" id="GO:0140078">
    <property type="term" value="F:class I DNA-(apurinic or apyrimidinic site) endonuclease activity"/>
    <property type="evidence" value="ECO:0007669"/>
    <property type="project" value="UniProtKB-EC"/>
</dbReference>
<keyword evidence="10" id="KW-0326">Glycosidase</keyword>
<gene>
    <name evidence="14" type="ORF">CTEN210_16864</name>
</gene>
<evidence type="ECO:0000256" key="5">
    <source>
        <dbReference type="ARBA" id="ARBA00022801"/>
    </source>
</evidence>
<dbReference type="CDD" id="cd00056">
    <property type="entry name" value="ENDO3c"/>
    <property type="match status" value="1"/>
</dbReference>
<keyword evidence="4" id="KW-0227">DNA damage</keyword>
<dbReference type="GO" id="GO:0006289">
    <property type="term" value="P:nucleotide-excision repair"/>
    <property type="evidence" value="ECO:0007669"/>
    <property type="project" value="InterPro"/>
</dbReference>
<dbReference type="GO" id="GO:0006285">
    <property type="term" value="P:base-excision repair, AP site formation"/>
    <property type="evidence" value="ECO:0007669"/>
    <property type="project" value="TreeGrafter"/>
</dbReference>
<comment type="similarity">
    <text evidence="2">Belongs to the type-1 OGG1 family.</text>
</comment>
<dbReference type="InterPro" id="IPR011257">
    <property type="entry name" value="DNA_glycosylase"/>
</dbReference>
<evidence type="ECO:0000256" key="7">
    <source>
        <dbReference type="ARBA" id="ARBA00023239"/>
    </source>
</evidence>
<evidence type="ECO:0000256" key="2">
    <source>
        <dbReference type="ARBA" id="ARBA00010679"/>
    </source>
</evidence>
<dbReference type="SUPFAM" id="SSF48150">
    <property type="entry name" value="DNA-glycosylase"/>
    <property type="match status" value="1"/>
</dbReference>
<dbReference type="Pfam" id="PF00730">
    <property type="entry name" value="HhH-GPD"/>
    <property type="match status" value="1"/>
</dbReference>
<keyword evidence="5" id="KW-0378">Hydrolase</keyword>
<dbReference type="GO" id="GO:0034039">
    <property type="term" value="F:8-oxo-7,8-dihydroguanine DNA N-glycosylase activity"/>
    <property type="evidence" value="ECO:0007669"/>
    <property type="project" value="TreeGrafter"/>
</dbReference>
<evidence type="ECO:0000256" key="10">
    <source>
        <dbReference type="ARBA" id="ARBA00023295"/>
    </source>
</evidence>
<dbReference type="InterPro" id="IPR012904">
    <property type="entry name" value="OGG_N"/>
</dbReference>
<dbReference type="Gene3D" id="3.30.310.40">
    <property type="match status" value="1"/>
</dbReference>
<keyword evidence="7" id="KW-0456">Lyase</keyword>
<dbReference type="Proteomes" id="UP001054902">
    <property type="component" value="Unassembled WGS sequence"/>
</dbReference>
<evidence type="ECO:0000256" key="9">
    <source>
        <dbReference type="ARBA" id="ARBA00023268"/>
    </source>
</evidence>
<dbReference type="EC" id="4.2.99.18" evidence="3"/>
<evidence type="ECO:0000259" key="13">
    <source>
        <dbReference type="SMART" id="SM00478"/>
    </source>
</evidence>
<evidence type="ECO:0000313" key="15">
    <source>
        <dbReference type="Proteomes" id="UP001054902"/>
    </source>
</evidence>
<dbReference type="SUPFAM" id="SSF55945">
    <property type="entry name" value="TATA-box binding protein-like"/>
    <property type="match status" value="1"/>
</dbReference>
<keyword evidence="8" id="KW-0539">Nucleus</keyword>
<keyword evidence="6" id="KW-0234">DNA repair</keyword>
<reference evidence="14 15" key="1">
    <citation type="journal article" date="2021" name="Sci. Rep.">
        <title>The genome of the diatom Chaetoceros tenuissimus carries an ancient integrated fragment of an extant virus.</title>
        <authorList>
            <person name="Hongo Y."/>
            <person name="Kimura K."/>
            <person name="Takaki Y."/>
            <person name="Yoshida Y."/>
            <person name="Baba S."/>
            <person name="Kobayashi G."/>
            <person name="Nagasaki K."/>
            <person name="Hano T."/>
            <person name="Tomaru Y."/>
        </authorList>
    </citation>
    <scope>NUCLEOTIDE SEQUENCE [LARGE SCALE GENOMIC DNA]</scope>
    <source>
        <strain evidence="14 15">NIES-3715</strain>
    </source>
</reference>
<evidence type="ECO:0000256" key="4">
    <source>
        <dbReference type="ARBA" id="ARBA00022763"/>
    </source>
</evidence>
<feature type="domain" description="HhH-GPD" evidence="13">
    <location>
        <begin position="190"/>
        <end position="378"/>
    </location>
</feature>
<keyword evidence="9" id="KW-0511">Multifunctional enzyme</keyword>
<dbReference type="InterPro" id="IPR052054">
    <property type="entry name" value="Oxidative_DNA_repair_enzyme"/>
</dbReference>
<organism evidence="14 15">
    <name type="scientific">Chaetoceros tenuissimus</name>
    <dbReference type="NCBI Taxonomy" id="426638"/>
    <lineage>
        <taxon>Eukaryota</taxon>
        <taxon>Sar</taxon>
        <taxon>Stramenopiles</taxon>
        <taxon>Ochrophyta</taxon>
        <taxon>Bacillariophyta</taxon>
        <taxon>Coscinodiscophyceae</taxon>
        <taxon>Chaetocerotophycidae</taxon>
        <taxon>Chaetocerotales</taxon>
        <taxon>Chaetocerotaceae</taxon>
        <taxon>Chaetoceros</taxon>
    </lineage>
</organism>
<dbReference type="GO" id="GO:0005634">
    <property type="term" value="C:nucleus"/>
    <property type="evidence" value="ECO:0007669"/>
    <property type="project" value="UniProtKB-SubCell"/>
</dbReference>
<dbReference type="Gene3D" id="1.10.1670.10">
    <property type="entry name" value="Helix-hairpin-Helix base-excision DNA repair enzymes (C-terminal)"/>
    <property type="match status" value="1"/>
</dbReference>
<protein>
    <recommendedName>
        <fullName evidence="3">DNA-(apurinic or apyrimidinic site) lyase</fullName>
        <ecNumber evidence="3">4.2.99.18</ecNumber>
    </recommendedName>
</protein>
<dbReference type="FunFam" id="1.10.1670.10:FF:000005">
    <property type="entry name" value="N-glycosylase/DNA lyase OGG1"/>
    <property type="match status" value="1"/>
</dbReference>
<dbReference type="GO" id="GO:0003684">
    <property type="term" value="F:damaged DNA binding"/>
    <property type="evidence" value="ECO:0007669"/>
    <property type="project" value="InterPro"/>
</dbReference>
<proteinExistence type="inferred from homology"/>
<dbReference type="Gene3D" id="1.10.340.30">
    <property type="entry name" value="Hypothetical protein, domain 2"/>
    <property type="match status" value="1"/>
</dbReference>
<dbReference type="SMART" id="SM00478">
    <property type="entry name" value="ENDO3c"/>
    <property type="match status" value="1"/>
</dbReference>
<evidence type="ECO:0000256" key="12">
    <source>
        <dbReference type="SAM" id="MobiDB-lite"/>
    </source>
</evidence>
<dbReference type="PANTHER" id="PTHR10242:SF2">
    <property type="entry name" value="N-GLYCOSYLASE_DNA LYASE"/>
    <property type="match status" value="1"/>
</dbReference>
<dbReference type="AlphaFoldDB" id="A0AAD3D9S2"/>
<dbReference type="Pfam" id="PF07934">
    <property type="entry name" value="OGG_N"/>
    <property type="match status" value="1"/>
</dbReference>
<evidence type="ECO:0000256" key="11">
    <source>
        <dbReference type="ARBA" id="ARBA00044632"/>
    </source>
</evidence>
<evidence type="ECO:0000313" key="14">
    <source>
        <dbReference type="EMBL" id="GFH60388.1"/>
    </source>
</evidence>
<evidence type="ECO:0000256" key="3">
    <source>
        <dbReference type="ARBA" id="ARBA00012720"/>
    </source>
</evidence>
<comment type="catalytic activity">
    <reaction evidence="11">
        <text>2'-deoxyribonucleotide-(2'-deoxyribose 5'-phosphate)-2'-deoxyribonucleotide-DNA = a 3'-end 2'-deoxyribonucleotide-(2,3-dehydro-2,3-deoxyribose 5'-phosphate)-DNA + a 5'-end 5'-phospho-2'-deoxyribonucleoside-DNA + H(+)</text>
        <dbReference type="Rhea" id="RHEA:66592"/>
        <dbReference type="Rhea" id="RHEA-COMP:13180"/>
        <dbReference type="Rhea" id="RHEA-COMP:16897"/>
        <dbReference type="Rhea" id="RHEA-COMP:17067"/>
        <dbReference type="ChEBI" id="CHEBI:15378"/>
        <dbReference type="ChEBI" id="CHEBI:136412"/>
        <dbReference type="ChEBI" id="CHEBI:157695"/>
        <dbReference type="ChEBI" id="CHEBI:167181"/>
        <dbReference type="EC" id="4.2.99.18"/>
    </reaction>
</comment>
<dbReference type="EMBL" id="BLLK01000069">
    <property type="protein sequence ID" value="GFH60388.1"/>
    <property type="molecule type" value="Genomic_DNA"/>
</dbReference>
<dbReference type="InterPro" id="IPR003265">
    <property type="entry name" value="HhH-GPD_domain"/>
</dbReference>
<name>A0AAD3D9S2_9STRA</name>
<dbReference type="PANTHER" id="PTHR10242">
    <property type="entry name" value="8-OXOGUANINE DNA GLYCOSYLASE"/>
    <property type="match status" value="1"/>
</dbReference>
<evidence type="ECO:0000256" key="6">
    <source>
        <dbReference type="ARBA" id="ARBA00023204"/>
    </source>
</evidence>
<sequence length="422" mass="48092">MAKSSSLADKSPPRTPKKRKAKKNIDPSPSPRKSPKKSVPKKVIYASDIEQISPQNKWIDLQVPPQELRPSATLTTGQSFSWMVVMDSITDQSASSAWGRHNETMWIAPIGNQIITIKETPSTTMYRVVHGDEENITPFLVDYFQLETPLDPLYSKWSERDERLAKIANVIPGVRIIRQDPVECLFSFICSSNNNIPRITKMLSSFRSTYGTKILNLPVRHFEDGELSEPLNDQEMEIFSFPTLDQLQGATEQELRDMGLGYRADYIVKTRDLLMEFGGKEFLMDLRSKDAETVQEELIKFRGIGRKVADCVALFSLDQTEAIPVDVHVQRIASRDYDPTLSQAKSLTPTIYKRVGDLFRDRFDYAGWTHSLLFVAELPSFRDVLPVDIVEQMDAFKEEEIQRKAKEKAAKEARKALSPKKK</sequence>
<accession>A0AAD3D9S2</accession>
<comment type="subcellular location">
    <subcellularLocation>
        <location evidence="1">Nucleus</location>
    </subcellularLocation>
</comment>
<evidence type="ECO:0000256" key="1">
    <source>
        <dbReference type="ARBA" id="ARBA00004123"/>
    </source>
</evidence>